<evidence type="ECO:0000256" key="4">
    <source>
        <dbReference type="ARBA" id="ARBA00023242"/>
    </source>
</evidence>
<dbReference type="Gene3D" id="2.130.10.10">
    <property type="entry name" value="YVTN repeat-like/Quinoprotein amine dehydrogenase"/>
    <property type="match status" value="1"/>
</dbReference>
<evidence type="ECO:0000256" key="3">
    <source>
        <dbReference type="ARBA" id="ARBA00022737"/>
    </source>
</evidence>
<evidence type="ECO:0000256" key="1">
    <source>
        <dbReference type="ARBA" id="ARBA00004123"/>
    </source>
</evidence>
<organism evidence="5 6">
    <name type="scientific">Larinioides sclopetarius</name>
    <dbReference type="NCBI Taxonomy" id="280406"/>
    <lineage>
        <taxon>Eukaryota</taxon>
        <taxon>Metazoa</taxon>
        <taxon>Ecdysozoa</taxon>
        <taxon>Arthropoda</taxon>
        <taxon>Chelicerata</taxon>
        <taxon>Arachnida</taxon>
        <taxon>Araneae</taxon>
        <taxon>Araneomorphae</taxon>
        <taxon>Entelegynae</taxon>
        <taxon>Araneoidea</taxon>
        <taxon>Araneidae</taxon>
        <taxon>Larinioides</taxon>
    </lineage>
</organism>
<keyword evidence="6" id="KW-1185">Reference proteome</keyword>
<evidence type="ECO:0000313" key="5">
    <source>
        <dbReference type="EMBL" id="CAL1271514.1"/>
    </source>
</evidence>
<dbReference type="InterPro" id="IPR036322">
    <property type="entry name" value="WD40_repeat_dom_sf"/>
</dbReference>
<gene>
    <name evidence="5" type="ORF">LARSCL_LOCUS5851</name>
</gene>
<accession>A0AAV1ZIV0</accession>
<dbReference type="SUPFAM" id="SSF50978">
    <property type="entry name" value="WD40 repeat-like"/>
    <property type="match status" value="1"/>
</dbReference>
<evidence type="ECO:0000256" key="2">
    <source>
        <dbReference type="ARBA" id="ARBA00022574"/>
    </source>
</evidence>
<dbReference type="EMBL" id="CAXIEN010000054">
    <property type="protein sequence ID" value="CAL1271514.1"/>
    <property type="molecule type" value="Genomic_DNA"/>
</dbReference>
<dbReference type="GO" id="GO:0031080">
    <property type="term" value="C:nuclear pore outer ring"/>
    <property type="evidence" value="ECO:0007669"/>
    <property type="project" value="TreeGrafter"/>
</dbReference>
<protein>
    <submittedName>
        <fullName evidence="5">Uncharacterized protein</fullName>
    </submittedName>
</protein>
<keyword evidence="4" id="KW-0539">Nucleus</keyword>
<name>A0AAV1ZIV0_9ARAC</name>
<reference evidence="5 6" key="1">
    <citation type="submission" date="2024-04" db="EMBL/GenBank/DDBJ databases">
        <authorList>
            <person name="Rising A."/>
            <person name="Reimegard J."/>
            <person name="Sonavane S."/>
            <person name="Akerstrom W."/>
            <person name="Nylinder S."/>
            <person name="Hedman E."/>
            <person name="Kallberg Y."/>
        </authorList>
    </citation>
    <scope>NUCLEOTIDE SEQUENCE [LARGE SCALE GENOMIC DNA]</scope>
</reference>
<comment type="caution">
    <text evidence="5">The sequence shown here is derived from an EMBL/GenBank/DDBJ whole genome shotgun (WGS) entry which is preliminary data.</text>
</comment>
<evidence type="ECO:0000313" key="6">
    <source>
        <dbReference type="Proteomes" id="UP001497382"/>
    </source>
</evidence>
<keyword evidence="3" id="KW-0677">Repeat</keyword>
<comment type="subcellular location">
    <subcellularLocation>
        <location evidence="1">Nucleus</location>
    </subcellularLocation>
</comment>
<dbReference type="InterPro" id="IPR015943">
    <property type="entry name" value="WD40/YVTN_repeat-like_dom_sf"/>
</dbReference>
<sequence length="114" mass="12528">MNDDTENDVDDDPQIIGIKSVAGSVTDLKVASDELIFTSSSLGSIFLFKYSDENLQCLHSWEKLHKFQNNTASATGIAIKGQDVATVGEDGKLCLLNFNVNQKVREIGKKKMFS</sequence>
<proteinExistence type="predicted"/>
<dbReference type="PANTHER" id="PTHR22652">
    <property type="entry name" value="NUCLEOPORIN NUP43"/>
    <property type="match status" value="1"/>
</dbReference>
<dbReference type="Proteomes" id="UP001497382">
    <property type="component" value="Unassembled WGS sequence"/>
</dbReference>
<dbReference type="PANTHER" id="PTHR22652:SF0">
    <property type="entry name" value="NUCLEOPORIN NUP43"/>
    <property type="match status" value="1"/>
</dbReference>
<dbReference type="AlphaFoldDB" id="A0AAV1ZIV0"/>
<keyword evidence="2" id="KW-0853">WD repeat</keyword>